<protein>
    <recommendedName>
        <fullName evidence="3">Lipoprotein</fullName>
    </recommendedName>
</protein>
<gene>
    <name evidence="1" type="ORF">IEG06_01280</name>
</gene>
<dbReference type="PROSITE" id="PS51257">
    <property type="entry name" value="PROKAR_LIPOPROTEIN"/>
    <property type="match status" value="1"/>
</dbReference>
<dbReference type="EMBL" id="JACXXH010000001">
    <property type="protein sequence ID" value="MBD3862064.1"/>
    <property type="molecule type" value="Genomic_DNA"/>
</dbReference>
<evidence type="ECO:0000313" key="1">
    <source>
        <dbReference type="EMBL" id="MBD3862064.1"/>
    </source>
</evidence>
<accession>A0ABR8LSX6</accession>
<sequence>MKNILLFALLLCIAYSCKTNKVNSPKDLSLAQPGDTITISSDKTEYDIIIIEPGFNTWLQTVAKPEGFYTQQYLENKNVMYVSAWNNRVLQPQRYNPNLYELQIDYQSNIDYGYDVNYKLYNYFVYFQNRYKQNLLGGRIPPN</sequence>
<dbReference type="InterPro" id="IPR046144">
    <property type="entry name" value="DUF6146"/>
</dbReference>
<dbReference type="Pfam" id="PF19643">
    <property type="entry name" value="DUF6146"/>
    <property type="match status" value="1"/>
</dbReference>
<reference evidence="1 2" key="1">
    <citation type="submission" date="2020-09" db="EMBL/GenBank/DDBJ databases">
        <title>Bacillus nautilus sp. nov., Chryseoglobus crepusculi sp. nov, and Psychrobacter noctis sp. nov., isolated from deep-sea sponges from the equatorial Atlantic.</title>
        <authorList>
            <person name="Stennett H.L."/>
            <person name="Williams S.E."/>
        </authorList>
    </citation>
    <scope>NUCLEOTIDE SEQUENCE [LARGE SCALE GENOMIC DNA]</scope>
    <source>
        <strain evidence="1 2">28M-24</strain>
    </source>
</reference>
<dbReference type="RefSeq" id="WP_028282053.1">
    <property type="nucleotide sequence ID" value="NZ_CAXBHU010000001.1"/>
</dbReference>
<comment type="caution">
    <text evidence="1">The sequence shown here is derived from an EMBL/GenBank/DDBJ whole genome shotgun (WGS) entry which is preliminary data.</text>
</comment>
<organism evidence="1 2">
    <name type="scientific">Olleya marilimosa</name>
    <dbReference type="NCBI Taxonomy" id="272164"/>
    <lineage>
        <taxon>Bacteria</taxon>
        <taxon>Pseudomonadati</taxon>
        <taxon>Bacteroidota</taxon>
        <taxon>Flavobacteriia</taxon>
        <taxon>Flavobacteriales</taxon>
        <taxon>Flavobacteriaceae</taxon>
    </lineage>
</organism>
<name>A0ABR8LSX6_9FLAO</name>
<dbReference type="Proteomes" id="UP000627521">
    <property type="component" value="Unassembled WGS sequence"/>
</dbReference>
<proteinExistence type="predicted"/>
<evidence type="ECO:0008006" key="3">
    <source>
        <dbReference type="Google" id="ProtNLM"/>
    </source>
</evidence>
<evidence type="ECO:0000313" key="2">
    <source>
        <dbReference type="Proteomes" id="UP000627521"/>
    </source>
</evidence>
<keyword evidence="2" id="KW-1185">Reference proteome</keyword>